<reference evidence="10" key="3">
    <citation type="submission" date="2015-04" db="UniProtKB">
        <authorList>
            <consortium name="EnsemblPlants"/>
        </authorList>
    </citation>
    <scope>IDENTIFICATION</scope>
    <source>
        <strain evidence="10">cv. Jemalong A17</strain>
    </source>
</reference>
<reference evidence="8 11" key="2">
    <citation type="journal article" date="2014" name="BMC Genomics">
        <title>An improved genome release (version Mt4.0) for the model legume Medicago truncatula.</title>
        <authorList>
            <person name="Tang H."/>
            <person name="Krishnakumar V."/>
            <person name="Bidwell S."/>
            <person name="Rosen B."/>
            <person name="Chan A."/>
            <person name="Zhou S."/>
            <person name="Gentzbittel L."/>
            <person name="Childs K.L."/>
            <person name="Yandell M."/>
            <person name="Gundlach H."/>
            <person name="Mayer K.F."/>
            <person name="Schwartz D.C."/>
            <person name="Town C.D."/>
        </authorList>
    </citation>
    <scope>GENOME REANNOTATION</scope>
    <source>
        <strain evidence="8">A17</strain>
        <strain evidence="10 11">cv. Jemalong A17</strain>
    </source>
</reference>
<dbReference type="Pfam" id="PF00190">
    <property type="entry name" value="Cupin_1"/>
    <property type="match status" value="2"/>
</dbReference>
<feature type="region of interest" description="Disordered" evidence="5">
    <location>
        <begin position="445"/>
        <end position="465"/>
    </location>
</feature>
<evidence type="ECO:0000256" key="3">
    <source>
        <dbReference type="ARBA" id="ARBA00023597"/>
    </source>
</evidence>
<evidence type="ECO:0000256" key="6">
    <source>
        <dbReference type="SAM" id="SignalP"/>
    </source>
</evidence>
<evidence type="ECO:0000313" key="11">
    <source>
        <dbReference type="Proteomes" id="UP000002051"/>
    </source>
</evidence>
<feature type="region of interest" description="Disordered" evidence="5">
    <location>
        <begin position="412"/>
        <end position="433"/>
    </location>
</feature>
<feature type="compositionally biased region" description="Basic and acidic residues" evidence="5">
    <location>
        <begin position="34"/>
        <end position="69"/>
    </location>
</feature>
<feature type="chain" id="PRO_5014500945" evidence="6">
    <location>
        <begin position="29"/>
        <end position="667"/>
    </location>
</feature>
<evidence type="ECO:0000256" key="5">
    <source>
        <dbReference type="SAM" id="MobiDB-lite"/>
    </source>
</evidence>
<evidence type="ECO:0000256" key="1">
    <source>
        <dbReference type="ARBA" id="ARBA00003839"/>
    </source>
</evidence>
<dbReference type="InterPro" id="IPR006045">
    <property type="entry name" value="Cupin_1"/>
</dbReference>
<comment type="similarity">
    <text evidence="3">Belongs to the 7S seed storage protein family.</text>
</comment>
<dbReference type="EnsemblPlants" id="KEH43849">
    <property type="protein sequence ID" value="KEH43849"/>
    <property type="gene ID" value="MTR_1g103400"/>
</dbReference>
<dbReference type="HOGENOM" id="CLU_018703_0_0_1"/>
<dbReference type="GO" id="GO:0033095">
    <property type="term" value="C:aleurone grain"/>
    <property type="evidence" value="ECO:0007669"/>
    <property type="project" value="UniProtKB-SubCell"/>
</dbReference>
<feature type="domain" description="Cupin type-1" evidence="7">
    <location>
        <begin position="246"/>
        <end position="405"/>
    </location>
</feature>
<dbReference type="SUPFAM" id="SSF51182">
    <property type="entry name" value="RmlC-like cupins"/>
    <property type="match status" value="2"/>
</dbReference>
<proteinExistence type="inferred from homology"/>
<accession>A0A072VPD1</accession>
<dbReference type="CDD" id="cd02244">
    <property type="entry name" value="cupin_7S_vicilin-like_N"/>
    <property type="match status" value="1"/>
</dbReference>
<evidence type="ECO:0000313" key="10">
    <source>
        <dbReference type="EnsemblPlants" id="KEH43849"/>
    </source>
</evidence>
<evidence type="ECO:0000256" key="2">
    <source>
        <dbReference type="ARBA" id="ARBA00022554"/>
    </source>
</evidence>
<feature type="region of interest" description="Disordered" evidence="5">
    <location>
        <begin position="34"/>
        <end position="246"/>
    </location>
</feature>
<feature type="compositionally biased region" description="Basic and acidic residues" evidence="5">
    <location>
        <begin position="103"/>
        <end position="231"/>
    </location>
</feature>
<evidence type="ECO:0000313" key="9">
    <source>
        <dbReference type="EMBL" id="RHN81996.1"/>
    </source>
</evidence>
<organism evidence="8 11">
    <name type="scientific">Medicago truncatula</name>
    <name type="common">Barrel medic</name>
    <name type="synonym">Medicago tribuloides</name>
    <dbReference type="NCBI Taxonomy" id="3880"/>
    <lineage>
        <taxon>Eukaryota</taxon>
        <taxon>Viridiplantae</taxon>
        <taxon>Streptophyta</taxon>
        <taxon>Embryophyta</taxon>
        <taxon>Tracheophyta</taxon>
        <taxon>Spermatophyta</taxon>
        <taxon>Magnoliopsida</taxon>
        <taxon>eudicotyledons</taxon>
        <taxon>Gunneridae</taxon>
        <taxon>Pentapetalae</taxon>
        <taxon>rosids</taxon>
        <taxon>fabids</taxon>
        <taxon>Fabales</taxon>
        <taxon>Fabaceae</taxon>
        <taxon>Papilionoideae</taxon>
        <taxon>50 kb inversion clade</taxon>
        <taxon>NPAAA clade</taxon>
        <taxon>Hologalegina</taxon>
        <taxon>IRL clade</taxon>
        <taxon>Trifolieae</taxon>
        <taxon>Medicago</taxon>
    </lineage>
</organism>
<comment type="subcellular location">
    <subcellularLocation>
        <location evidence="4">Vacuole</location>
        <location evidence="4">Aleurone grain</location>
    </subcellularLocation>
</comment>
<dbReference type="CDD" id="cd02245">
    <property type="entry name" value="cupin_7S_vicilin-like_C"/>
    <property type="match status" value="1"/>
</dbReference>
<dbReference type="InterPro" id="IPR011051">
    <property type="entry name" value="RmlC_Cupin_sf"/>
</dbReference>
<dbReference type="STRING" id="3880.A0A072VPD1"/>
<dbReference type="EMBL" id="CM001217">
    <property type="protein sequence ID" value="KEH43849.1"/>
    <property type="molecule type" value="Genomic_DNA"/>
</dbReference>
<gene>
    <name evidence="8" type="ordered locus">MTR_1g103400</name>
    <name evidence="9" type="ORF">MtrunA17_Chr1g0205141</name>
</gene>
<keyword evidence="6" id="KW-0732">Signal</keyword>
<dbReference type="InterPro" id="IPR014710">
    <property type="entry name" value="RmlC-like_jellyroll"/>
</dbReference>
<reference evidence="8 11" key="1">
    <citation type="journal article" date="2011" name="Nature">
        <title>The Medicago genome provides insight into the evolution of rhizobial symbioses.</title>
        <authorList>
            <person name="Young N.D."/>
            <person name="Debelle F."/>
            <person name="Oldroyd G.E."/>
            <person name="Geurts R."/>
            <person name="Cannon S.B."/>
            <person name="Udvardi M.K."/>
            <person name="Benedito V.A."/>
            <person name="Mayer K.F."/>
            <person name="Gouzy J."/>
            <person name="Schoof H."/>
            <person name="Van de Peer Y."/>
            <person name="Proost S."/>
            <person name="Cook D.R."/>
            <person name="Meyers B.C."/>
            <person name="Spannagl M."/>
            <person name="Cheung F."/>
            <person name="De Mita S."/>
            <person name="Krishnakumar V."/>
            <person name="Gundlach H."/>
            <person name="Zhou S."/>
            <person name="Mudge J."/>
            <person name="Bharti A.K."/>
            <person name="Murray J.D."/>
            <person name="Naoumkina M.A."/>
            <person name="Rosen B."/>
            <person name="Silverstein K.A."/>
            <person name="Tang H."/>
            <person name="Rombauts S."/>
            <person name="Zhao P.X."/>
            <person name="Zhou P."/>
            <person name="Barbe V."/>
            <person name="Bardou P."/>
            <person name="Bechner M."/>
            <person name="Bellec A."/>
            <person name="Berger A."/>
            <person name="Berges H."/>
            <person name="Bidwell S."/>
            <person name="Bisseling T."/>
            <person name="Choisne N."/>
            <person name="Couloux A."/>
            <person name="Denny R."/>
            <person name="Deshpande S."/>
            <person name="Dai X."/>
            <person name="Doyle J.J."/>
            <person name="Dudez A.M."/>
            <person name="Farmer A.D."/>
            <person name="Fouteau S."/>
            <person name="Franken C."/>
            <person name="Gibelin C."/>
            <person name="Gish J."/>
            <person name="Goldstein S."/>
            <person name="Gonzalez A.J."/>
            <person name="Green P.J."/>
            <person name="Hallab A."/>
            <person name="Hartog M."/>
            <person name="Hua A."/>
            <person name="Humphray S.J."/>
            <person name="Jeong D.H."/>
            <person name="Jing Y."/>
            <person name="Jocker A."/>
            <person name="Kenton S.M."/>
            <person name="Kim D.J."/>
            <person name="Klee K."/>
            <person name="Lai H."/>
            <person name="Lang C."/>
            <person name="Lin S."/>
            <person name="Macmil S.L."/>
            <person name="Magdelenat G."/>
            <person name="Matthews L."/>
            <person name="McCorrison J."/>
            <person name="Monaghan E.L."/>
            <person name="Mun J.H."/>
            <person name="Najar F.Z."/>
            <person name="Nicholson C."/>
            <person name="Noirot C."/>
            <person name="O'Bleness M."/>
            <person name="Paule C.R."/>
            <person name="Poulain J."/>
            <person name="Prion F."/>
            <person name="Qin B."/>
            <person name="Qu C."/>
            <person name="Retzel E.F."/>
            <person name="Riddle C."/>
            <person name="Sallet E."/>
            <person name="Samain S."/>
            <person name="Samson N."/>
            <person name="Sanders I."/>
            <person name="Saurat O."/>
            <person name="Scarpelli C."/>
            <person name="Schiex T."/>
            <person name="Segurens B."/>
            <person name="Severin A.J."/>
            <person name="Sherrier D.J."/>
            <person name="Shi R."/>
            <person name="Sims S."/>
            <person name="Singer S.R."/>
            <person name="Sinharoy S."/>
            <person name="Sterck L."/>
            <person name="Viollet A."/>
            <person name="Wang B.B."/>
            <person name="Wang K."/>
            <person name="Wang M."/>
            <person name="Wang X."/>
            <person name="Warfsmann J."/>
            <person name="Weissenbach J."/>
            <person name="White D.D."/>
            <person name="White J.D."/>
            <person name="Wiley G.B."/>
            <person name="Wincker P."/>
            <person name="Xing Y."/>
            <person name="Yang L."/>
            <person name="Yao Z."/>
            <person name="Ying F."/>
            <person name="Zhai J."/>
            <person name="Zhou L."/>
            <person name="Zuber A."/>
            <person name="Denarie J."/>
            <person name="Dixon R.A."/>
            <person name="May G.D."/>
            <person name="Schwartz D.C."/>
            <person name="Rogers J."/>
            <person name="Quetier F."/>
            <person name="Town C.D."/>
            <person name="Roe B.A."/>
        </authorList>
    </citation>
    <scope>NUCLEOTIDE SEQUENCE [LARGE SCALE GENOMIC DNA]</scope>
    <source>
        <strain evidence="8">A17</strain>
        <strain evidence="10 11">cv. Jemalong A17</strain>
    </source>
</reference>
<dbReference type="OrthoDB" id="1425232at2759"/>
<reference evidence="9" key="4">
    <citation type="journal article" date="2018" name="Nat. Plants">
        <title>Whole-genome landscape of Medicago truncatula symbiotic genes.</title>
        <authorList>
            <person name="Pecrix Y."/>
            <person name="Gamas P."/>
            <person name="Carrere S."/>
        </authorList>
    </citation>
    <scope>NUCLEOTIDE SEQUENCE</scope>
    <source>
        <tissue evidence="9">Leaves</tissue>
    </source>
</reference>
<feature type="region of interest" description="Disordered" evidence="5">
    <location>
        <begin position="533"/>
        <end position="554"/>
    </location>
</feature>
<comment type="function">
    <text evidence="1">Seed storage protein.</text>
</comment>
<dbReference type="AlphaFoldDB" id="A0A072VPD1"/>
<dbReference type="SMART" id="SM00835">
    <property type="entry name" value="Cupin_1"/>
    <property type="match status" value="2"/>
</dbReference>
<evidence type="ECO:0000256" key="4">
    <source>
        <dbReference type="ARBA" id="ARBA00023770"/>
    </source>
</evidence>
<keyword evidence="11" id="KW-1185">Reference proteome</keyword>
<dbReference type="Proteomes" id="UP000265566">
    <property type="component" value="Chromosome 1"/>
</dbReference>
<evidence type="ECO:0000259" key="7">
    <source>
        <dbReference type="SMART" id="SM00835"/>
    </source>
</evidence>
<dbReference type="InterPro" id="IPR050253">
    <property type="entry name" value="Seed_Storage-Functional"/>
</dbReference>
<protein>
    <submittedName>
        <fullName evidence="9">Putative rmlC-like jelly roll protein</fullName>
    </submittedName>
    <submittedName>
        <fullName evidence="8">Vicilin 47 kDa protein</fullName>
    </submittedName>
</protein>
<dbReference type="EMBL" id="PSQE01000001">
    <property type="protein sequence ID" value="RHN81996.1"/>
    <property type="molecule type" value="Genomic_DNA"/>
</dbReference>
<keyword evidence="2" id="KW-0926">Vacuole</keyword>
<dbReference type="Proteomes" id="UP000002051">
    <property type="component" value="Unassembled WGS sequence"/>
</dbReference>
<dbReference type="Gene3D" id="2.60.120.10">
    <property type="entry name" value="Jelly Rolls"/>
    <property type="match status" value="2"/>
</dbReference>
<dbReference type="PANTHER" id="PTHR31189">
    <property type="entry name" value="OS03G0336100 PROTEIN-RELATED"/>
    <property type="match status" value="1"/>
</dbReference>
<feature type="domain" description="Cupin type-1" evidence="7">
    <location>
        <begin position="464"/>
        <end position="629"/>
    </location>
</feature>
<name>A0A072VPD1_MEDTR</name>
<feature type="signal peptide" evidence="6">
    <location>
        <begin position="1"/>
        <end position="28"/>
    </location>
</feature>
<dbReference type="PANTHER" id="PTHR31189:SF41">
    <property type="entry name" value="VICILIN C72"/>
    <property type="match status" value="1"/>
</dbReference>
<evidence type="ECO:0000313" key="8">
    <source>
        <dbReference type="EMBL" id="KEH43849.1"/>
    </source>
</evidence>
<sequence length="667" mass="78286">MATTIKSRFPLLLLLGIIFLGSVCVSYGIVGEQEERHPGQWKPPHEREEDERRPGEWRPPRGGRQEGQEQRPGQWRPSHEREEDEEDEHQKRRPGQWRPTRGGRQEGQEQRPGRFPSEREEYDEDDRRERRPGQQRPTREGRWKGQEQRPEQWRPSRGKEEREKEERQKHQPGREREKWEKREDEEWRGRQRHEDPDERARLRHREERRQKEEEHQKGDRPSRTPSRRERGEEEEGSSESEGRRNPFLFRSNRFQTLFENENGHIRLIQRFDKRSNLFQNLKNYRLLEYRAKPHTIFLPHHTDADFILVVLSGKAILTVLNSNNRNSFNLEQGDTIKLPAGSTAYLVNQDNDEDLRVVDLVIPVNRPGKFQSFDLSGNQNNPSYFRGFSKSILEASFNTDYETIERVLLEEHEHEQQQRRGRKGRQQSQEANAIVKVSREQIEELRRHAKSSSKRSISSESGPFNLRNRNPLYSNKFGKFFEITPEKNPQLQDLDIFVSSVEINEGALILPHYNSRSTVVLVMNEGKGHLELVGHKSEQQEQREQDEKELRNPEVQRYNARLSPGDVVIIPAGHPVAINASSNLNFLGFGINAENNQRNFLAGEDDNVISQIERPVKEVAFPGSAEEVDRLIKNQRQSYFANAQPQQREEGSQKRKGPLLSILSTLY</sequence>
<dbReference type="Gramene" id="rna6110">
    <property type="protein sequence ID" value="RHN81996.1"/>
    <property type="gene ID" value="gene6110"/>
</dbReference>